<dbReference type="PANTHER" id="PTHR42884:SF14">
    <property type="entry name" value="NEUROENDOCRINE CONVERTASE 1"/>
    <property type="match status" value="1"/>
</dbReference>
<dbReference type="FunFam" id="2.60.120.260:FF:000026">
    <property type="entry name" value="proprotein convertase subtilisin/kexin type 7"/>
    <property type="match status" value="1"/>
</dbReference>
<dbReference type="InterPro" id="IPR034182">
    <property type="entry name" value="Kexin/furin"/>
</dbReference>
<keyword evidence="5 17" id="KW-0732">Signal</keyword>
<dbReference type="GO" id="GO:0004252">
    <property type="term" value="F:serine-type endopeptidase activity"/>
    <property type="evidence" value="ECO:0007669"/>
    <property type="project" value="UniProtKB-UniRule"/>
</dbReference>
<name>A0A9P4LXX2_9PEZI</name>
<dbReference type="GO" id="GO:0005802">
    <property type="term" value="C:trans-Golgi network"/>
    <property type="evidence" value="ECO:0007669"/>
    <property type="project" value="TreeGrafter"/>
</dbReference>
<dbReference type="InterPro" id="IPR008979">
    <property type="entry name" value="Galactose-bd-like_sf"/>
</dbReference>
<feature type="compositionally biased region" description="Low complexity" evidence="15">
    <location>
        <begin position="717"/>
        <end position="740"/>
    </location>
</feature>
<evidence type="ECO:0000256" key="9">
    <source>
        <dbReference type="ARBA" id="ARBA00022989"/>
    </source>
</evidence>
<comment type="subcellular location">
    <subcellularLocation>
        <location evidence="1">Membrane</location>
    </subcellularLocation>
</comment>
<dbReference type="SUPFAM" id="SSF49785">
    <property type="entry name" value="Galactose-binding domain-like"/>
    <property type="match status" value="1"/>
</dbReference>
<dbReference type="EMBL" id="ML978717">
    <property type="protein sequence ID" value="KAF2088169.1"/>
    <property type="molecule type" value="Genomic_DNA"/>
</dbReference>
<evidence type="ECO:0000256" key="14">
    <source>
        <dbReference type="PROSITE-ProRule" id="PRU01240"/>
    </source>
</evidence>
<dbReference type="PROSITE" id="PS00136">
    <property type="entry name" value="SUBTILASE_ASP"/>
    <property type="match status" value="1"/>
</dbReference>
<dbReference type="PROSITE" id="PS51829">
    <property type="entry name" value="P_HOMO_B"/>
    <property type="match status" value="1"/>
</dbReference>
<dbReference type="AlphaFoldDB" id="A0A9P4LXX2"/>
<feature type="domain" description="P/Homo B" evidence="18">
    <location>
        <begin position="488"/>
        <end position="623"/>
    </location>
</feature>
<dbReference type="GO" id="GO:0000139">
    <property type="term" value="C:Golgi membrane"/>
    <property type="evidence" value="ECO:0007669"/>
    <property type="project" value="TreeGrafter"/>
</dbReference>
<dbReference type="InterPro" id="IPR036852">
    <property type="entry name" value="Peptidase_S8/S53_dom_sf"/>
</dbReference>
<comment type="similarity">
    <text evidence="2">Belongs to the peptidase S8 family. Furin subfamily.</text>
</comment>
<dbReference type="InterPro" id="IPR023827">
    <property type="entry name" value="Peptidase_S8_Asp-AS"/>
</dbReference>
<evidence type="ECO:0000256" key="4">
    <source>
        <dbReference type="ARBA" id="ARBA00022692"/>
    </source>
</evidence>
<dbReference type="PROSITE" id="PS00137">
    <property type="entry name" value="SUBTILASE_HIS"/>
    <property type="match status" value="1"/>
</dbReference>
<keyword evidence="11" id="KW-0865">Zymogen</keyword>
<evidence type="ECO:0000256" key="2">
    <source>
        <dbReference type="ARBA" id="ARBA00005325"/>
    </source>
</evidence>
<accession>A0A9P4LXX2</accession>
<evidence type="ECO:0000256" key="7">
    <source>
        <dbReference type="ARBA" id="ARBA00022825"/>
    </source>
</evidence>
<organism evidence="19 20">
    <name type="scientific">Saccharata proteae CBS 121410</name>
    <dbReference type="NCBI Taxonomy" id="1314787"/>
    <lineage>
        <taxon>Eukaryota</taxon>
        <taxon>Fungi</taxon>
        <taxon>Dikarya</taxon>
        <taxon>Ascomycota</taxon>
        <taxon>Pezizomycotina</taxon>
        <taxon>Dothideomycetes</taxon>
        <taxon>Dothideomycetes incertae sedis</taxon>
        <taxon>Botryosphaeriales</taxon>
        <taxon>Saccharataceae</taxon>
        <taxon>Saccharata</taxon>
    </lineage>
</organism>
<evidence type="ECO:0000256" key="8">
    <source>
        <dbReference type="ARBA" id="ARBA00022837"/>
    </source>
</evidence>
<evidence type="ECO:0000256" key="13">
    <source>
        <dbReference type="PIRSR" id="PIRSR615500-1"/>
    </source>
</evidence>
<evidence type="ECO:0000256" key="5">
    <source>
        <dbReference type="ARBA" id="ARBA00022729"/>
    </source>
</evidence>
<dbReference type="FunFam" id="3.40.50.200:FF:000005">
    <property type="entry name" value="Proprotein convertase subtilisin/kexin type 7"/>
    <property type="match status" value="1"/>
</dbReference>
<dbReference type="PROSITE" id="PS51892">
    <property type="entry name" value="SUBTILASE"/>
    <property type="match status" value="1"/>
</dbReference>
<feature type="compositionally biased region" description="Basic and acidic residues" evidence="15">
    <location>
        <begin position="849"/>
        <end position="887"/>
    </location>
</feature>
<dbReference type="OrthoDB" id="300641at2759"/>
<dbReference type="Gene3D" id="2.60.120.260">
    <property type="entry name" value="Galactose-binding domain-like"/>
    <property type="match status" value="1"/>
</dbReference>
<evidence type="ECO:0000256" key="11">
    <source>
        <dbReference type="ARBA" id="ARBA00023145"/>
    </source>
</evidence>
<proteinExistence type="inferred from homology"/>
<evidence type="ECO:0000256" key="16">
    <source>
        <dbReference type="SAM" id="Phobius"/>
    </source>
</evidence>
<keyword evidence="4 16" id="KW-0812">Transmembrane</keyword>
<keyword evidence="10 16" id="KW-0472">Membrane</keyword>
<dbReference type="Gene3D" id="3.40.50.200">
    <property type="entry name" value="Peptidase S8/S53 domain"/>
    <property type="match status" value="1"/>
</dbReference>
<dbReference type="GO" id="GO:0016485">
    <property type="term" value="P:protein processing"/>
    <property type="evidence" value="ECO:0007669"/>
    <property type="project" value="TreeGrafter"/>
</dbReference>
<evidence type="ECO:0000256" key="17">
    <source>
        <dbReference type="SAM" id="SignalP"/>
    </source>
</evidence>
<keyword evidence="12" id="KW-0325">Glycoprotein</keyword>
<dbReference type="CDD" id="cd04059">
    <property type="entry name" value="Peptidases_S8_Protein_convertases_Kexins_Furin-like"/>
    <property type="match status" value="1"/>
</dbReference>
<comment type="caution">
    <text evidence="19">The sequence shown here is derived from an EMBL/GenBank/DDBJ whole genome shotgun (WGS) entry which is preliminary data.</text>
</comment>
<keyword evidence="3 14" id="KW-0645">Protease</keyword>
<feature type="active site" description="Charge relay system" evidence="13 14">
    <location>
        <position position="203"/>
    </location>
</feature>
<feature type="compositionally biased region" description="Basic and acidic residues" evidence="15">
    <location>
        <begin position="666"/>
        <end position="678"/>
    </location>
</feature>
<evidence type="ECO:0000256" key="6">
    <source>
        <dbReference type="ARBA" id="ARBA00022801"/>
    </source>
</evidence>
<reference evidence="19" key="1">
    <citation type="journal article" date="2020" name="Stud. Mycol.">
        <title>101 Dothideomycetes genomes: a test case for predicting lifestyles and emergence of pathogens.</title>
        <authorList>
            <person name="Haridas S."/>
            <person name="Albert R."/>
            <person name="Binder M."/>
            <person name="Bloem J."/>
            <person name="Labutti K."/>
            <person name="Salamov A."/>
            <person name="Andreopoulos B."/>
            <person name="Baker S."/>
            <person name="Barry K."/>
            <person name="Bills G."/>
            <person name="Bluhm B."/>
            <person name="Cannon C."/>
            <person name="Castanera R."/>
            <person name="Culley D."/>
            <person name="Daum C."/>
            <person name="Ezra D."/>
            <person name="Gonzalez J."/>
            <person name="Henrissat B."/>
            <person name="Kuo A."/>
            <person name="Liang C."/>
            <person name="Lipzen A."/>
            <person name="Lutzoni F."/>
            <person name="Magnuson J."/>
            <person name="Mondo S."/>
            <person name="Nolan M."/>
            <person name="Ohm R."/>
            <person name="Pangilinan J."/>
            <person name="Park H.-J."/>
            <person name="Ramirez L."/>
            <person name="Alfaro M."/>
            <person name="Sun H."/>
            <person name="Tritt A."/>
            <person name="Yoshinaga Y."/>
            <person name="Zwiers L.-H."/>
            <person name="Turgeon B."/>
            <person name="Goodwin S."/>
            <person name="Spatafora J."/>
            <person name="Crous P."/>
            <person name="Grigoriev I."/>
        </authorList>
    </citation>
    <scope>NUCLEOTIDE SEQUENCE</scope>
    <source>
        <strain evidence="19">CBS 121410</strain>
    </source>
</reference>
<feature type="transmembrane region" description="Helical" evidence="16">
    <location>
        <begin position="762"/>
        <end position="785"/>
    </location>
</feature>
<feature type="active site" description="Charge relay system" evidence="13 14">
    <location>
        <position position="241"/>
    </location>
</feature>
<feature type="chain" id="PRO_5040117063" evidence="17">
    <location>
        <begin position="18"/>
        <end position="887"/>
    </location>
</feature>
<dbReference type="InterPro" id="IPR023828">
    <property type="entry name" value="Peptidase_S8_Ser-AS"/>
</dbReference>
<keyword evidence="8" id="KW-0106">Calcium</keyword>
<evidence type="ECO:0000256" key="15">
    <source>
        <dbReference type="SAM" id="MobiDB-lite"/>
    </source>
</evidence>
<dbReference type="InterPro" id="IPR002884">
    <property type="entry name" value="P_dom"/>
</dbReference>
<dbReference type="InterPro" id="IPR022398">
    <property type="entry name" value="Peptidase_S8_His-AS"/>
</dbReference>
<dbReference type="SUPFAM" id="SSF52743">
    <property type="entry name" value="Subtilisin-like"/>
    <property type="match status" value="1"/>
</dbReference>
<dbReference type="PRINTS" id="PR00723">
    <property type="entry name" value="SUBTILISIN"/>
</dbReference>
<feature type="signal peptide" evidence="17">
    <location>
        <begin position="1"/>
        <end position="17"/>
    </location>
</feature>
<feature type="compositionally biased region" description="Acidic residues" evidence="15">
    <location>
        <begin position="836"/>
        <end position="848"/>
    </location>
</feature>
<keyword evidence="9 16" id="KW-1133">Transmembrane helix</keyword>
<dbReference type="InterPro" id="IPR015500">
    <property type="entry name" value="Peptidase_S8_subtilisin-rel"/>
</dbReference>
<dbReference type="InterPro" id="IPR000209">
    <property type="entry name" value="Peptidase_S8/S53_dom"/>
</dbReference>
<feature type="region of interest" description="Disordered" evidence="15">
    <location>
        <begin position="836"/>
        <end position="887"/>
    </location>
</feature>
<dbReference type="Pfam" id="PF00082">
    <property type="entry name" value="Peptidase_S8"/>
    <property type="match status" value="1"/>
</dbReference>
<dbReference type="GO" id="GO:0007323">
    <property type="term" value="P:peptide pheromone maturation"/>
    <property type="evidence" value="ECO:0007669"/>
    <property type="project" value="UniProtKB-ARBA"/>
</dbReference>
<dbReference type="PROSITE" id="PS00138">
    <property type="entry name" value="SUBTILASE_SER"/>
    <property type="match status" value="1"/>
</dbReference>
<keyword evidence="20" id="KW-1185">Reference proteome</keyword>
<dbReference type="Proteomes" id="UP000799776">
    <property type="component" value="Unassembled WGS sequence"/>
</dbReference>
<evidence type="ECO:0000256" key="3">
    <source>
        <dbReference type="ARBA" id="ARBA00022670"/>
    </source>
</evidence>
<dbReference type="PANTHER" id="PTHR42884">
    <property type="entry name" value="PROPROTEIN CONVERTASE SUBTILISIN/KEXIN-RELATED"/>
    <property type="match status" value="1"/>
</dbReference>
<evidence type="ECO:0000313" key="20">
    <source>
        <dbReference type="Proteomes" id="UP000799776"/>
    </source>
</evidence>
<feature type="compositionally biased region" description="Polar residues" evidence="15">
    <location>
        <begin position="651"/>
        <end position="664"/>
    </location>
</feature>
<evidence type="ECO:0000259" key="18">
    <source>
        <dbReference type="PROSITE" id="PS51829"/>
    </source>
</evidence>
<feature type="region of interest" description="Disordered" evidence="15">
    <location>
        <begin position="651"/>
        <end position="744"/>
    </location>
</feature>
<dbReference type="Pfam" id="PF01483">
    <property type="entry name" value="P_proprotein"/>
    <property type="match status" value="1"/>
</dbReference>
<keyword evidence="6 14" id="KW-0378">Hydrolase</keyword>
<evidence type="ECO:0000256" key="10">
    <source>
        <dbReference type="ARBA" id="ARBA00023136"/>
    </source>
</evidence>
<keyword evidence="7 14" id="KW-0720">Serine protease</keyword>
<evidence type="ECO:0000256" key="1">
    <source>
        <dbReference type="ARBA" id="ARBA00004370"/>
    </source>
</evidence>
<evidence type="ECO:0000256" key="12">
    <source>
        <dbReference type="ARBA" id="ARBA00023180"/>
    </source>
</evidence>
<protein>
    <submittedName>
        <fullName evidence="19">Neuroendocrine convertase</fullName>
    </submittedName>
</protein>
<gene>
    <name evidence="19" type="ORF">K490DRAFT_64841</name>
</gene>
<evidence type="ECO:0000313" key="19">
    <source>
        <dbReference type="EMBL" id="KAF2088169.1"/>
    </source>
</evidence>
<sequence length="887" mass="96975">MRYSLLSSLLAATSALCAQDLRLRDYSSHDFYALQLDALTSPADIATQLGLEYEGQLGELADHHLFRAPKHQHNLVENAVQELKRKRRKRGAWEPDALDSILYHQKQEIKKRMVKRAPPRLPIREPSRADLAGAIDPLPVAKTDEQVQIAARKELMQTLDIQDPIFDQQWHLFNTLEVGNDLNVTGLWLEGVTGQGSTVVIVDDGLDMDSDDLRDNYFEAGSYDFNDHVKAPKPRLSDDRHGTRCAGEVAAGKNNACGVGVAWDARIAGVRILSGGITDADEAIAMNYAMNENDIYSCSWGPPDDGESMDAPGILIKRAMLNGVQKGRQGRGSIYVFAAGNGAANEDNCNFDGYTNSIYSVTVGAIEKRNIHPYYSEKCSAQLVVTYSSGPTDAIHTTDVGTATCSTTHGGTSAAGPLAAGIYALALQVRPELTWRDIQWLTVNTAVPIDTPSDWQDTPYGKSFSHQFGYGKLDAYTFVEAAKTFDLVKPQAWFYSPWMHVKTEIPQGDQGLASRFEVTADALKTANLDRLEHITVTMNVEHTRRGDLSVELLSPSGIVSQLSTTRRRDSEPVGYVDWTFMSVAHWGETGIGNWTVIVKDTNVNEHIGTFTDWKLRLYGECLDAKSQELMPMPTEHDDDDHDRIEVDPHTTSIEVPTATGTPEGNPSDHPERPVKPKPSDANAIVTPSKPGADTPPVQTAAPGDSGSEDEVVEEPKPTSTSSPSTSASASASASATPSATGIPDSFLPSPFPTFGVSKRTQVWIYGSVALILAFCSSLAAYFYLARRKRLRNNPRSEYEFELVGDDEDGEAGAGGRRKGGRGRRAGELYDAFAGESEEELFSDEEENEGAYRDHGYDRYGEVEGEKGAGRGVDDEEDEKRALRGGAE</sequence>
<feature type="active site" description="Charge relay system" evidence="13 14">
    <location>
        <position position="413"/>
    </location>
</feature>